<dbReference type="GO" id="GO:0071949">
    <property type="term" value="F:FAD binding"/>
    <property type="evidence" value="ECO:0007669"/>
    <property type="project" value="InterPro"/>
</dbReference>
<keyword evidence="1" id="KW-0285">Flavoprotein</keyword>
<evidence type="ECO:0000256" key="2">
    <source>
        <dbReference type="ARBA" id="ARBA00022827"/>
    </source>
</evidence>
<dbReference type="EMBL" id="QRZM01000004">
    <property type="protein sequence ID" value="RGV76067.1"/>
    <property type="molecule type" value="Genomic_DNA"/>
</dbReference>
<dbReference type="Gene3D" id="3.30.465.10">
    <property type="match status" value="1"/>
</dbReference>
<dbReference type="InterPro" id="IPR036318">
    <property type="entry name" value="FAD-bd_PCMH-like_sf"/>
</dbReference>
<dbReference type="KEGG" id="cbol:CGC65_20430"/>
<evidence type="ECO:0000256" key="3">
    <source>
        <dbReference type="ARBA" id="ARBA00023002"/>
    </source>
</evidence>
<proteinExistence type="predicted"/>
<dbReference type="Gene3D" id="3.30.390.50">
    <property type="entry name" value="CO dehydrogenase flavoprotein, C-terminal domain"/>
    <property type="match status" value="1"/>
</dbReference>
<accession>A0A412Z7Q2</accession>
<dbReference type="SMART" id="SM01092">
    <property type="entry name" value="CO_deh_flav_C"/>
    <property type="match status" value="1"/>
</dbReference>
<dbReference type="GO" id="GO:0016491">
    <property type="term" value="F:oxidoreductase activity"/>
    <property type="evidence" value="ECO:0007669"/>
    <property type="project" value="UniProtKB-KW"/>
</dbReference>
<name>A0A412Z7Q2_9FIRM</name>
<sequence>MVLPQFEYLAPKTIGEACNLFLELGSTARVMAGATDLIPPMKDKVISPEYIIDLKKIPGLDYLEYDDREGLKIGALTTLRTIETSPLVKEKNPAVAHAAKVVASTQIRTKGTMAGNICNASPSCDTAPNLLAQGAKILVQGPNKDRVIQIEDFFLGVKKTSLEPGEIVTGIVIPPLAENERAAYIKHAVRKAMDLAIIGVAVKIKVEDGVCTDARIALGAVAATPVRAPGAEEALIGKELTDEVIVKASEEAMNSCHPISDIRASAEYRKDMIRVFTKRAIKQAMECYN</sequence>
<dbReference type="Proteomes" id="UP000284543">
    <property type="component" value="Unassembled WGS sequence"/>
</dbReference>
<dbReference type="InterPro" id="IPR036683">
    <property type="entry name" value="CO_DH_flav_C_dom_sf"/>
</dbReference>
<dbReference type="InterPro" id="IPR016169">
    <property type="entry name" value="FAD-bd_PCMH_sub2"/>
</dbReference>
<dbReference type="Pfam" id="PF03450">
    <property type="entry name" value="CO_deh_flav_C"/>
    <property type="match status" value="1"/>
</dbReference>
<dbReference type="PROSITE" id="PS51387">
    <property type="entry name" value="FAD_PCMH"/>
    <property type="match status" value="1"/>
</dbReference>
<dbReference type="InterPro" id="IPR051312">
    <property type="entry name" value="Diverse_Substr_Oxidored"/>
</dbReference>
<dbReference type="InterPro" id="IPR002346">
    <property type="entry name" value="Mopterin_DH_FAD-bd"/>
</dbReference>
<keyword evidence="3" id="KW-0560">Oxidoreductase</keyword>
<dbReference type="SUPFAM" id="SSF55447">
    <property type="entry name" value="CO dehydrogenase flavoprotein C-terminal domain-like"/>
    <property type="match status" value="1"/>
</dbReference>
<dbReference type="InterPro" id="IPR016167">
    <property type="entry name" value="FAD-bd_PCMH_sub1"/>
</dbReference>
<dbReference type="AlphaFoldDB" id="A0A412Z7Q2"/>
<dbReference type="SUPFAM" id="SSF56176">
    <property type="entry name" value="FAD-binding/transporter-associated domain-like"/>
    <property type="match status" value="1"/>
</dbReference>
<dbReference type="PANTHER" id="PTHR42659">
    <property type="entry name" value="XANTHINE DEHYDROGENASE SUBUNIT C-RELATED"/>
    <property type="match status" value="1"/>
</dbReference>
<comment type="caution">
    <text evidence="4">The sequence shown here is derived from an EMBL/GenBank/DDBJ whole genome shotgun (WGS) entry which is preliminary data.</text>
</comment>
<organism evidence="4 5">
    <name type="scientific">Enterocloster bolteae</name>
    <dbReference type="NCBI Taxonomy" id="208479"/>
    <lineage>
        <taxon>Bacteria</taxon>
        <taxon>Bacillati</taxon>
        <taxon>Bacillota</taxon>
        <taxon>Clostridia</taxon>
        <taxon>Lachnospirales</taxon>
        <taxon>Lachnospiraceae</taxon>
        <taxon>Enterocloster</taxon>
    </lineage>
</organism>
<dbReference type="Gene3D" id="3.30.43.10">
    <property type="entry name" value="Uridine Diphospho-n-acetylenolpyruvylglucosamine Reductase, domain 2"/>
    <property type="match status" value="1"/>
</dbReference>
<evidence type="ECO:0000256" key="1">
    <source>
        <dbReference type="ARBA" id="ARBA00022630"/>
    </source>
</evidence>
<dbReference type="RefSeq" id="WP_002569575.1">
    <property type="nucleotide sequence ID" value="NZ_CABKUK010000009.1"/>
</dbReference>
<dbReference type="InterPro" id="IPR005107">
    <property type="entry name" value="CO_DH_flav_C"/>
</dbReference>
<dbReference type="Pfam" id="PF00941">
    <property type="entry name" value="FAD_binding_5"/>
    <property type="match status" value="1"/>
</dbReference>
<dbReference type="InterPro" id="IPR016166">
    <property type="entry name" value="FAD-bd_PCMH"/>
</dbReference>
<protein>
    <submittedName>
        <fullName evidence="4">Xanthine dehydrogenase family protein subunit M</fullName>
    </submittedName>
</protein>
<evidence type="ECO:0000313" key="5">
    <source>
        <dbReference type="Proteomes" id="UP000284543"/>
    </source>
</evidence>
<dbReference type="PANTHER" id="PTHR42659:SF2">
    <property type="entry name" value="XANTHINE DEHYDROGENASE SUBUNIT C-RELATED"/>
    <property type="match status" value="1"/>
</dbReference>
<reference evidence="4 5" key="1">
    <citation type="submission" date="2018-08" db="EMBL/GenBank/DDBJ databases">
        <title>A genome reference for cultivated species of the human gut microbiota.</title>
        <authorList>
            <person name="Zou Y."/>
            <person name="Xue W."/>
            <person name="Luo G."/>
        </authorList>
    </citation>
    <scope>NUCLEOTIDE SEQUENCE [LARGE SCALE GENOMIC DNA]</scope>
    <source>
        <strain evidence="4 5">AF14-18</strain>
    </source>
</reference>
<keyword evidence="2" id="KW-0274">FAD</keyword>
<evidence type="ECO:0000313" key="4">
    <source>
        <dbReference type="EMBL" id="RGV76067.1"/>
    </source>
</evidence>
<gene>
    <name evidence="4" type="ORF">DWW02_11860</name>
</gene>